<dbReference type="EMBL" id="HBHW01018501">
    <property type="protein sequence ID" value="CAE0046231.1"/>
    <property type="molecule type" value="Transcribed_RNA"/>
</dbReference>
<dbReference type="EMBL" id="HBHW01018486">
    <property type="protein sequence ID" value="CAE0046216.1"/>
    <property type="molecule type" value="Transcribed_RNA"/>
</dbReference>
<evidence type="ECO:0000313" key="4">
    <source>
        <dbReference type="EMBL" id="CAE0046231.1"/>
    </source>
</evidence>
<organism evidence="4">
    <name type="scientific">Rhodosorus marinus</name>
    <dbReference type="NCBI Taxonomy" id="101924"/>
    <lineage>
        <taxon>Eukaryota</taxon>
        <taxon>Rhodophyta</taxon>
        <taxon>Stylonematophyceae</taxon>
        <taxon>Stylonematales</taxon>
        <taxon>Stylonemataceae</taxon>
        <taxon>Rhodosorus</taxon>
    </lineage>
</organism>
<proteinExistence type="predicted"/>
<dbReference type="EMBL" id="HBHW01018495">
    <property type="protein sequence ID" value="CAE0046225.1"/>
    <property type="molecule type" value="Transcribed_RNA"/>
</dbReference>
<evidence type="ECO:0000313" key="2">
    <source>
        <dbReference type="EMBL" id="CAE0046224.1"/>
    </source>
</evidence>
<evidence type="ECO:0000313" key="1">
    <source>
        <dbReference type="EMBL" id="CAE0046216.1"/>
    </source>
</evidence>
<reference evidence="4" key="1">
    <citation type="submission" date="2021-01" db="EMBL/GenBank/DDBJ databases">
        <authorList>
            <person name="Corre E."/>
            <person name="Pelletier E."/>
            <person name="Niang G."/>
            <person name="Scheremetjew M."/>
            <person name="Finn R."/>
            <person name="Kale V."/>
            <person name="Holt S."/>
            <person name="Cochrane G."/>
            <person name="Meng A."/>
            <person name="Brown T."/>
            <person name="Cohen L."/>
        </authorList>
    </citation>
    <scope>NUCLEOTIDE SEQUENCE</scope>
    <source>
        <strain evidence="4">CCMP 769</strain>
    </source>
</reference>
<sequence>MAVSAASDSKWTFRSALFLVASGRIGSGRGEVRLNRRRPGRTRVAGRSLEEDLTVDFDDLDFDVSELRETTDRLENFVEVVSNGNRSRRRDLKTSISASARNAHWLQLQVFYDAGIRDFRHSNLLQIRGFNEDLPTNVTWRVVNVRRTSAASFVDKLFNLDVVEGLGRSICISTLKPHASNLGVQPSRSQSLLAGVHDVEVLDALNASVSKNKRYQDGRRLKVSLALAQSSLESSLSICDAEIELIKYVKDKCPSLECIGFYVSDGSEDRLDEARGRSLREQLGQVMEVADGRKLEFAYFVQDADDVLRLEPILATGLSSLRLDIAGA</sequence>
<accession>A0A7S3EE46</accession>
<dbReference type="EMBL" id="HBHW01018494">
    <property type="protein sequence ID" value="CAE0046224.1"/>
    <property type="molecule type" value="Transcribed_RNA"/>
</dbReference>
<evidence type="ECO:0000313" key="3">
    <source>
        <dbReference type="EMBL" id="CAE0046225.1"/>
    </source>
</evidence>
<dbReference type="AlphaFoldDB" id="A0A7S3EE46"/>
<protein>
    <submittedName>
        <fullName evidence="4">Uncharacterized protein</fullName>
    </submittedName>
</protein>
<gene>
    <name evidence="1" type="ORF">RMAR00112_LOCUS14193</name>
    <name evidence="2" type="ORF">RMAR00112_LOCUS14201</name>
    <name evidence="3" type="ORF">RMAR00112_LOCUS14202</name>
    <name evidence="4" type="ORF">RMAR00112_LOCUS14208</name>
</gene>
<name>A0A7S3EE46_9RHOD</name>